<dbReference type="Gene3D" id="3.40.50.300">
    <property type="entry name" value="P-loop containing nucleotide triphosphate hydrolases"/>
    <property type="match status" value="1"/>
</dbReference>
<keyword evidence="6" id="KW-0804">Transcription</keyword>
<protein>
    <submittedName>
        <fullName evidence="10">Response regulator receiver domain protein</fullName>
    </submittedName>
    <submittedName>
        <fullName evidence="11">Sigma-54 dependent transcriptional regulator</fullName>
    </submittedName>
</protein>
<dbReference type="Pfam" id="PF14532">
    <property type="entry name" value="Sigma54_activ_2"/>
    <property type="match status" value="1"/>
</dbReference>
<dbReference type="InterPro" id="IPR009057">
    <property type="entry name" value="Homeodomain-like_sf"/>
</dbReference>
<keyword evidence="13" id="KW-1185">Reference proteome</keyword>
<organism evidence="10 12">
    <name type="scientific">Morococcus cerebrosus</name>
    <dbReference type="NCBI Taxonomy" id="1056807"/>
    <lineage>
        <taxon>Bacteria</taxon>
        <taxon>Pseudomonadati</taxon>
        <taxon>Pseudomonadota</taxon>
        <taxon>Betaproteobacteria</taxon>
        <taxon>Neisseriales</taxon>
        <taxon>Neisseriaceae</taxon>
        <taxon>Morococcus</taxon>
    </lineage>
</organism>
<dbReference type="GO" id="GO:0006355">
    <property type="term" value="P:regulation of DNA-templated transcription"/>
    <property type="evidence" value="ECO:0007669"/>
    <property type="project" value="InterPro"/>
</dbReference>
<reference evidence="11 13" key="2">
    <citation type="submission" date="2022-03" db="EMBL/GenBank/DDBJ databases">
        <title>Genome sequencing of Morococcus cerebrosus.</title>
        <authorList>
            <person name="Baek M.-G."/>
            <person name="Yi H."/>
        </authorList>
    </citation>
    <scope>NUCLEOTIDE SEQUENCE [LARGE SCALE GENOMIC DNA]</scope>
    <source>
        <strain evidence="11 13">CIP 81.93</strain>
    </source>
</reference>
<keyword evidence="5" id="KW-0805">Transcription regulation</keyword>
<dbReference type="Pfam" id="PF00072">
    <property type="entry name" value="Response_reg"/>
    <property type="match status" value="1"/>
</dbReference>
<dbReference type="PATRIC" id="fig|1056807.3.peg.2036"/>
<evidence type="ECO:0000256" key="1">
    <source>
        <dbReference type="ARBA" id="ARBA00022553"/>
    </source>
</evidence>
<proteinExistence type="predicted"/>
<dbReference type="PROSITE" id="PS50045">
    <property type="entry name" value="SIGMA54_INTERACT_4"/>
    <property type="match status" value="1"/>
</dbReference>
<keyword evidence="4" id="KW-0902">Two-component regulatory system</keyword>
<evidence type="ECO:0000256" key="5">
    <source>
        <dbReference type="ARBA" id="ARBA00023015"/>
    </source>
</evidence>
<dbReference type="PROSITE" id="PS50110">
    <property type="entry name" value="RESPONSE_REGULATORY"/>
    <property type="match status" value="1"/>
</dbReference>
<dbReference type="InterPro" id="IPR011006">
    <property type="entry name" value="CheY-like_superfamily"/>
</dbReference>
<dbReference type="Proteomes" id="UP000031390">
    <property type="component" value="Unassembled WGS sequence"/>
</dbReference>
<dbReference type="GO" id="GO:0043565">
    <property type="term" value="F:sequence-specific DNA binding"/>
    <property type="evidence" value="ECO:0007669"/>
    <property type="project" value="InterPro"/>
</dbReference>
<dbReference type="FunFam" id="3.40.50.2300:FF:000018">
    <property type="entry name" value="DNA-binding transcriptional regulator NtrC"/>
    <property type="match status" value="1"/>
</dbReference>
<dbReference type="CDD" id="cd17550">
    <property type="entry name" value="REC_NtrX-like"/>
    <property type="match status" value="1"/>
</dbReference>
<dbReference type="SUPFAM" id="SSF52540">
    <property type="entry name" value="P-loop containing nucleoside triphosphate hydrolases"/>
    <property type="match status" value="1"/>
</dbReference>
<evidence type="ECO:0000313" key="10">
    <source>
        <dbReference type="EMBL" id="KIC06454.1"/>
    </source>
</evidence>
<evidence type="ECO:0000313" key="13">
    <source>
        <dbReference type="Proteomes" id="UP000829504"/>
    </source>
</evidence>
<dbReference type="PANTHER" id="PTHR32071:SF17">
    <property type="entry name" value="TRANSCRIPTIONAL REGULATOR (NTRC FAMILY)"/>
    <property type="match status" value="1"/>
</dbReference>
<dbReference type="AlphaFoldDB" id="A0A0C1E3N5"/>
<feature type="domain" description="Sigma-54 factor interaction" evidence="8">
    <location>
        <begin position="135"/>
        <end position="331"/>
    </location>
</feature>
<feature type="modified residue" description="4-aspartylphosphate" evidence="7">
    <location>
        <position position="54"/>
    </location>
</feature>
<dbReference type="GO" id="GO:0005524">
    <property type="term" value="F:ATP binding"/>
    <property type="evidence" value="ECO:0007669"/>
    <property type="project" value="UniProtKB-KW"/>
</dbReference>
<reference evidence="10 12" key="1">
    <citation type="submission" date="2014-12" db="EMBL/GenBank/DDBJ databases">
        <title>Genome sequence of Morococcus cerebrosus.</title>
        <authorList>
            <person name="Shin S.-K."/>
            <person name="Yi H."/>
        </authorList>
    </citation>
    <scope>NUCLEOTIDE SEQUENCE [LARGE SCALE GENOMIC DNA]</scope>
    <source>
        <strain evidence="10 12">CIP 81.93</strain>
    </source>
</reference>
<evidence type="ECO:0000259" key="9">
    <source>
        <dbReference type="PROSITE" id="PS50110"/>
    </source>
</evidence>
<keyword evidence="1 7" id="KW-0597">Phosphoprotein</keyword>
<dbReference type="InterPro" id="IPR002078">
    <property type="entry name" value="Sigma_54_int"/>
</dbReference>
<dbReference type="SUPFAM" id="SSF52172">
    <property type="entry name" value="CheY-like"/>
    <property type="match status" value="1"/>
</dbReference>
<evidence type="ECO:0000256" key="4">
    <source>
        <dbReference type="ARBA" id="ARBA00023012"/>
    </source>
</evidence>
<keyword evidence="3" id="KW-0067">ATP-binding</keyword>
<dbReference type="GO" id="GO:0000160">
    <property type="term" value="P:phosphorelay signal transduction system"/>
    <property type="evidence" value="ECO:0007669"/>
    <property type="project" value="UniProtKB-KW"/>
</dbReference>
<dbReference type="SUPFAM" id="SSF46689">
    <property type="entry name" value="Homeodomain-like"/>
    <property type="match status" value="1"/>
</dbReference>
<dbReference type="RefSeq" id="WP_003763191.1">
    <property type="nucleotide sequence ID" value="NZ_CP094242.1"/>
</dbReference>
<evidence type="ECO:0000259" key="8">
    <source>
        <dbReference type="PROSITE" id="PS50045"/>
    </source>
</evidence>
<accession>A0A0C1E3N5</accession>
<evidence type="ECO:0000256" key="3">
    <source>
        <dbReference type="ARBA" id="ARBA00022840"/>
    </source>
</evidence>
<dbReference type="InterPro" id="IPR001789">
    <property type="entry name" value="Sig_transdc_resp-reg_receiver"/>
</dbReference>
<dbReference type="EMBL" id="JUFZ01000103">
    <property type="protein sequence ID" value="KIC06454.1"/>
    <property type="molecule type" value="Genomic_DNA"/>
</dbReference>
<dbReference type="EMBL" id="CP094242">
    <property type="protein sequence ID" value="UNV87441.1"/>
    <property type="molecule type" value="Genomic_DNA"/>
</dbReference>
<evidence type="ECO:0000313" key="12">
    <source>
        <dbReference type="Proteomes" id="UP000031390"/>
    </source>
</evidence>
<sequence>MRSSDILIVDDEVGIRDLLSEILQDEGYSVALAENAEEARQLRHQTRPAMVLLDIWMPDCDGITLLKEWAKNGQLNMPVVMMSGHASIDTAVEATKIGALDFLEKPIALQKLLSTVDRALKHGEMQMAAGLSFDKLGNSPAIQEFKQQLEPAVKKSGPVLLSGETGSPFEIVARYFHKSGTPWVGLSRVELIADAPLELLQKASGGTLYLGDAAQYSKNIQNGISFILGKADRYNVRVIVAGSHAADESPADAIADAKLSELLSGNVISIPPLRSQSEDIAFLVNQVMTELADSEKIQPVKFSNGSLTVLCQYNWPGNFDQLRSVVKNLMLEADGQEVHEQAVVAALGQKRATVATEIVGGFNFNMPLRELREELERRYFEYHIAQEGQNMSRVAQKVGLERTHLYRKLKQLGISVSRRSAAEKAEE</sequence>
<dbReference type="InterPro" id="IPR058031">
    <property type="entry name" value="AAA_lid_NorR"/>
</dbReference>
<dbReference type="InterPro" id="IPR002197">
    <property type="entry name" value="HTH_Fis"/>
</dbReference>
<dbReference type="Pfam" id="PF02954">
    <property type="entry name" value="HTH_8"/>
    <property type="match status" value="1"/>
</dbReference>
<dbReference type="InterPro" id="IPR027417">
    <property type="entry name" value="P-loop_NTPase"/>
</dbReference>
<evidence type="ECO:0000256" key="2">
    <source>
        <dbReference type="ARBA" id="ARBA00022741"/>
    </source>
</evidence>
<dbReference type="Gene3D" id="1.10.8.60">
    <property type="match status" value="1"/>
</dbReference>
<dbReference type="Proteomes" id="UP000829504">
    <property type="component" value="Chromosome"/>
</dbReference>
<gene>
    <name evidence="10" type="ORF">MCC93_21200</name>
    <name evidence="11" type="ORF">MON37_00300</name>
</gene>
<dbReference type="PANTHER" id="PTHR32071">
    <property type="entry name" value="TRANSCRIPTIONAL REGULATORY PROTEIN"/>
    <property type="match status" value="1"/>
</dbReference>
<evidence type="ECO:0000313" key="11">
    <source>
        <dbReference type="EMBL" id="UNV87441.1"/>
    </source>
</evidence>
<feature type="domain" description="Response regulatory" evidence="9">
    <location>
        <begin position="5"/>
        <end position="120"/>
    </location>
</feature>
<dbReference type="SMART" id="SM00448">
    <property type="entry name" value="REC"/>
    <property type="match status" value="1"/>
</dbReference>
<keyword evidence="2" id="KW-0547">Nucleotide-binding</keyword>
<evidence type="ECO:0000256" key="7">
    <source>
        <dbReference type="PROSITE-ProRule" id="PRU00169"/>
    </source>
</evidence>
<dbReference type="Gene3D" id="1.10.10.60">
    <property type="entry name" value="Homeodomain-like"/>
    <property type="match status" value="1"/>
</dbReference>
<evidence type="ECO:0000256" key="6">
    <source>
        <dbReference type="ARBA" id="ARBA00023163"/>
    </source>
</evidence>
<dbReference type="Pfam" id="PF25601">
    <property type="entry name" value="AAA_lid_14"/>
    <property type="match status" value="1"/>
</dbReference>
<dbReference type="Gene3D" id="3.40.50.2300">
    <property type="match status" value="1"/>
</dbReference>
<name>A0A0C1E3N5_9NEIS</name>